<dbReference type="ExpressionAtlas" id="A0A2K3E074">
    <property type="expression patterns" value="baseline"/>
</dbReference>
<dbReference type="KEGG" id="cre:CHLRE_02g076150v5"/>
<dbReference type="InterPro" id="IPR029058">
    <property type="entry name" value="AB_hydrolase_fold"/>
</dbReference>
<feature type="region of interest" description="Disordered" evidence="1">
    <location>
        <begin position="405"/>
        <end position="441"/>
    </location>
</feature>
<feature type="region of interest" description="Disordered" evidence="1">
    <location>
        <begin position="672"/>
        <end position="703"/>
    </location>
</feature>
<feature type="compositionally biased region" description="Low complexity" evidence="1">
    <location>
        <begin position="504"/>
        <end position="515"/>
    </location>
</feature>
<reference evidence="2 3" key="1">
    <citation type="journal article" date="2007" name="Science">
        <title>The Chlamydomonas genome reveals the evolution of key animal and plant functions.</title>
        <authorList>
            <person name="Merchant S.S."/>
            <person name="Prochnik S.E."/>
            <person name="Vallon O."/>
            <person name="Harris E.H."/>
            <person name="Karpowicz S.J."/>
            <person name="Witman G.B."/>
            <person name="Terry A."/>
            <person name="Salamov A."/>
            <person name="Fritz-Laylin L.K."/>
            <person name="Marechal-Drouard L."/>
            <person name="Marshall W.F."/>
            <person name="Qu L.H."/>
            <person name="Nelson D.R."/>
            <person name="Sanderfoot A.A."/>
            <person name="Spalding M.H."/>
            <person name="Kapitonov V.V."/>
            <person name="Ren Q."/>
            <person name="Ferris P."/>
            <person name="Lindquist E."/>
            <person name="Shapiro H."/>
            <person name="Lucas S.M."/>
            <person name="Grimwood J."/>
            <person name="Schmutz J."/>
            <person name="Cardol P."/>
            <person name="Cerutti H."/>
            <person name="Chanfreau G."/>
            <person name="Chen C.L."/>
            <person name="Cognat V."/>
            <person name="Croft M.T."/>
            <person name="Dent R."/>
            <person name="Dutcher S."/>
            <person name="Fernandez E."/>
            <person name="Fukuzawa H."/>
            <person name="Gonzalez-Ballester D."/>
            <person name="Gonzalez-Halphen D."/>
            <person name="Hallmann A."/>
            <person name="Hanikenne M."/>
            <person name="Hippler M."/>
            <person name="Inwood W."/>
            <person name="Jabbari K."/>
            <person name="Kalanon M."/>
            <person name="Kuras R."/>
            <person name="Lefebvre P.A."/>
            <person name="Lemaire S.D."/>
            <person name="Lobanov A.V."/>
            <person name="Lohr M."/>
            <person name="Manuell A."/>
            <person name="Meier I."/>
            <person name="Mets L."/>
            <person name="Mittag M."/>
            <person name="Mittelmeier T."/>
            <person name="Moroney J.V."/>
            <person name="Moseley J."/>
            <person name="Napoli C."/>
            <person name="Nedelcu A.M."/>
            <person name="Niyogi K."/>
            <person name="Novoselov S.V."/>
            <person name="Paulsen I.T."/>
            <person name="Pazour G."/>
            <person name="Purton S."/>
            <person name="Ral J.P."/>
            <person name="Riano-Pachon D.M."/>
            <person name="Riekhof W."/>
            <person name="Rymarquis L."/>
            <person name="Schroda M."/>
            <person name="Stern D."/>
            <person name="Umen J."/>
            <person name="Willows R."/>
            <person name="Wilson N."/>
            <person name="Zimmer S.L."/>
            <person name="Allmer J."/>
            <person name="Balk J."/>
            <person name="Bisova K."/>
            <person name="Chen C.J."/>
            <person name="Elias M."/>
            <person name="Gendler K."/>
            <person name="Hauser C."/>
            <person name="Lamb M.R."/>
            <person name="Ledford H."/>
            <person name="Long J.C."/>
            <person name="Minagawa J."/>
            <person name="Page M.D."/>
            <person name="Pan J."/>
            <person name="Pootakham W."/>
            <person name="Roje S."/>
            <person name="Rose A."/>
            <person name="Stahlberg E."/>
            <person name="Terauchi A.M."/>
            <person name="Yang P."/>
            <person name="Ball S."/>
            <person name="Bowler C."/>
            <person name="Dieckmann C.L."/>
            <person name="Gladyshev V.N."/>
            <person name="Green P."/>
            <person name="Jorgensen R."/>
            <person name="Mayfield S."/>
            <person name="Mueller-Roeber B."/>
            <person name="Rajamani S."/>
            <person name="Sayre R.T."/>
            <person name="Brokstein P."/>
            <person name="Dubchak I."/>
            <person name="Goodstein D."/>
            <person name="Hornick L."/>
            <person name="Huang Y.W."/>
            <person name="Jhaveri J."/>
            <person name="Luo Y."/>
            <person name="Martinez D."/>
            <person name="Ngau W.C."/>
            <person name="Otillar B."/>
            <person name="Poliakov A."/>
            <person name="Porter A."/>
            <person name="Szajkowski L."/>
            <person name="Werner G."/>
            <person name="Zhou K."/>
            <person name="Grigoriev I.V."/>
            <person name="Rokhsar D.S."/>
            <person name="Grossman A.R."/>
        </authorList>
    </citation>
    <scope>NUCLEOTIDE SEQUENCE [LARGE SCALE GENOMIC DNA]</scope>
    <source>
        <strain evidence="3">CC-503</strain>
    </source>
</reference>
<dbReference type="Gene3D" id="3.40.50.1820">
    <property type="entry name" value="alpha/beta hydrolase"/>
    <property type="match status" value="1"/>
</dbReference>
<protein>
    <submittedName>
        <fullName evidence="2">Uncharacterized protein</fullName>
    </submittedName>
</protein>
<evidence type="ECO:0000256" key="1">
    <source>
        <dbReference type="SAM" id="MobiDB-lite"/>
    </source>
</evidence>
<name>A0A2K3E074_CHLRE</name>
<dbReference type="AlphaFoldDB" id="A0A2K3E074"/>
<dbReference type="SUPFAM" id="SSF53474">
    <property type="entry name" value="alpha/beta-Hydrolases"/>
    <property type="match status" value="1"/>
</dbReference>
<evidence type="ECO:0000313" key="3">
    <source>
        <dbReference type="Proteomes" id="UP000006906"/>
    </source>
</evidence>
<feature type="compositionally biased region" description="Basic residues" evidence="1">
    <location>
        <begin position="677"/>
        <end position="695"/>
    </location>
</feature>
<accession>A0A2K3E074</accession>
<organism evidence="2 3">
    <name type="scientific">Chlamydomonas reinhardtii</name>
    <name type="common">Chlamydomonas smithii</name>
    <dbReference type="NCBI Taxonomy" id="3055"/>
    <lineage>
        <taxon>Eukaryota</taxon>
        <taxon>Viridiplantae</taxon>
        <taxon>Chlorophyta</taxon>
        <taxon>core chlorophytes</taxon>
        <taxon>Chlorophyceae</taxon>
        <taxon>CS clade</taxon>
        <taxon>Chlamydomonadales</taxon>
        <taxon>Chlamydomonadaceae</taxon>
        <taxon>Chlamydomonas</taxon>
    </lineage>
</organism>
<dbReference type="InParanoid" id="A0A2K3E074"/>
<keyword evidence="3" id="KW-1185">Reference proteome</keyword>
<feature type="compositionally biased region" description="Gly residues" evidence="1">
    <location>
        <begin position="415"/>
        <end position="435"/>
    </location>
</feature>
<dbReference type="InterPro" id="IPR019149">
    <property type="entry name" value="ABHD18"/>
</dbReference>
<dbReference type="Gramene" id="PNW86183">
    <property type="protein sequence ID" value="PNW86183"/>
    <property type="gene ID" value="CHLRE_02g076150v5"/>
</dbReference>
<proteinExistence type="predicted"/>
<dbReference type="Proteomes" id="UP000006906">
    <property type="component" value="Chromosome 2"/>
</dbReference>
<feature type="compositionally biased region" description="Low complexity" evidence="1">
    <location>
        <begin position="405"/>
        <end position="414"/>
    </location>
</feature>
<sequence>MYARIGALNGPFFPRGWGNLSVVNYDEDLRHLVAGPPAAIRLAWRLVERGSRDGVDYMLYEGSFRTPCLQRVYDALPPESRTGRVQLLIPAKMRPFHPLLQPGQDPLLQPPPAGSSGSTNSSGTGGDWQHAQHLQQQQPSFMPYGEWKGDSAGAAAAADAFHRQGGAGTAAAAAAVAAARSTADAPACVVHLAATGDQTFGRRLRLGFPLLKDNICTLVLESPFYGSRRPAAQRGSKLLRVSDLLTLGWATIAESINLLHWLREEGYGPLGMCGLSMGGVHACMAGGLFPGDVAVTPLLAPRSAAVAYCDGAMRAVMAWEPLIKEVDEANNHVLQVVRAAGRAVAVPLPPRGIDPTAAAPAAAAAPGSYGGGGVALMREATYALADLELQAEGRGMAAAVAAAEGGSSSSSSSGRGSGAAAGAGTNDGNGNGGSSSNGSGSSTNLAAELLQRLPSVSVMDLYDRLAAAALRASSGLRGGSSGSSSEGLPGTLAGAASSSTPVNTAGPGATSAAAGQHTPLPPRASDVPYPLPASATVSATTTTTSSTTSTTAAASAGSGSGPGAALLGELGRAVKALRAGDRRLDQPDTVLRLKRVLETYTDVTRYPKPRRTDAAVIVAARDDAYVSRESVQQLHQYWAGSELRMVSGGHVSAFLMHQDAFRTAIRDSLSRLAAPPPHHHNHHPHHHPHHHHHPGRPQPPNAG</sequence>
<dbReference type="Pfam" id="PF09752">
    <property type="entry name" value="ABHD18"/>
    <property type="match status" value="2"/>
</dbReference>
<dbReference type="RefSeq" id="XP_042926789.1">
    <property type="nucleotide sequence ID" value="XM_043059155.1"/>
</dbReference>
<dbReference type="OrthoDB" id="9987145at2759"/>
<evidence type="ECO:0000313" key="2">
    <source>
        <dbReference type="EMBL" id="PNW86183.1"/>
    </source>
</evidence>
<dbReference type="PANTHER" id="PTHR13617">
    <property type="entry name" value="PROTEIN ABHD18"/>
    <property type="match status" value="1"/>
</dbReference>
<dbReference type="PANTHER" id="PTHR13617:SF14">
    <property type="entry name" value="PROTEIN ABHD18"/>
    <property type="match status" value="1"/>
</dbReference>
<gene>
    <name evidence="2" type="ORF">CHLRE_02g076150v5</name>
</gene>
<feature type="region of interest" description="Disordered" evidence="1">
    <location>
        <begin position="99"/>
        <end position="132"/>
    </location>
</feature>
<dbReference type="EMBL" id="CM008963">
    <property type="protein sequence ID" value="PNW86183.1"/>
    <property type="molecule type" value="Genomic_DNA"/>
</dbReference>
<dbReference type="FunCoup" id="A0A2K3E074">
    <property type="interactions" value="700"/>
</dbReference>
<feature type="region of interest" description="Disordered" evidence="1">
    <location>
        <begin position="473"/>
        <end position="561"/>
    </location>
</feature>
<feature type="compositionally biased region" description="Low complexity" evidence="1">
    <location>
        <begin position="533"/>
        <end position="557"/>
    </location>
</feature>
<dbReference type="GeneID" id="5727207"/>